<evidence type="ECO:0000313" key="3">
    <source>
        <dbReference type="Proteomes" id="UP001596549"/>
    </source>
</evidence>
<keyword evidence="3" id="KW-1185">Reference proteome</keyword>
<reference evidence="3" key="1">
    <citation type="journal article" date="2019" name="Int. J. Syst. Evol. Microbiol.">
        <title>The Global Catalogue of Microorganisms (GCM) 10K type strain sequencing project: providing services to taxonomists for standard genome sequencing and annotation.</title>
        <authorList>
            <consortium name="The Broad Institute Genomics Platform"/>
            <consortium name="The Broad Institute Genome Sequencing Center for Infectious Disease"/>
            <person name="Wu L."/>
            <person name="Ma J."/>
        </authorList>
    </citation>
    <scope>NUCLEOTIDE SEQUENCE [LARGE SCALE GENOMIC DNA]</scope>
    <source>
        <strain evidence="3">NBRC 106396</strain>
    </source>
</reference>
<keyword evidence="1" id="KW-1133">Transmembrane helix</keyword>
<proteinExistence type="predicted"/>
<dbReference type="RefSeq" id="WP_379747204.1">
    <property type="nucleotide sequence ID" value="NZ_JBHTCP010000009.1"/>
</dbReference>
<dbReference type="Proteomes" id="UP001596549">
    <property type="component" value="Unassembled WGS sequence"/>
</dbReference>
<dbReference type="EMBL" id="JBHTCP010000009">
    <property type="protein sequence ID" value="MFC7371042.1"/>
    <property type="molecule type" value="Genomic_DNA"/>
</dbReference>
<feature type="transmembrane region" description="Helical" evidence="1">
    <location>
        <begin position="37"/>
        <end position="56"/>
    </location>
</feature>
<protein>
    <submittedName>
        <fullName evidence="2">Uncharacterized protein</fullName>
    </submittedName>
</protein>
<gene>
    <name evidence="2" type="ORF">ACFQPF_05080</name>
</gene>
<evidence type="ECO:0000313" key="2">
    <source>
        <dbReference type="EMBL" id="MFC7371042.1"/>
    </source>
</evidence>
<feature type="transmembrane region" description="Helical" evidence="1">
    <location>
        <begin position="7"/>
        <end position="25"/>
    </location>
</feature>
<name>A0ABW2NK43_9BACL</name>
<organism evidence="2 3">
    <name type="scientific">Fictibacillus iocasae</name>
    <dbReference type="NCBI Taxonomy" id="2715437"/>
    <lineage>
        <taxon>Bacteria</taxon>
        <taxon>Bacillati</taxon>
        <taxon>Bacillota</taxon>
        <taxon>Bacilli</taxon>
        <taxon>Bacillales</taxon>
        <taxon>Fictibacillaceae</taxon>
        <taxon>Fictibacillus</taxon>
    </lineage>
</organism>
<comment type="caution">
    <text evidence="2">The sequence shown here is derived from an EMBL/GenBank/DDBJ whole genome shotgun (WGS) entry which is preliminary data.</text>
</comment>
<sequence>MSRYLKPLFLFATVFILSGVIYMIAEEPSGSLSFLEKLLAALVSFLLIAGINYAVYRFIRFIWRG</sequence>
<evidence type="ECO:0000256" key="1">
    <source>
        <dbReference type="SAM" id="Phobius"/>
    </source>
</evidence>
<accession>A0ABW2NK43</accession>
<keyword evidence="1" id="KW-0472">Membrane</keyword>
<keyword evidence="1" id="KW-0812">Transmembrane</keyword>